<dbReference type="InterPro" id="IPR036259">
    <property type="entry name" value="MFS_trans_sf"/>
</dbReference>
<feature type="domain" description="Major facilitator superfamily (MFS) profile" evidence="8">
    <location>
        <begin position="8"/>
        <end position="464"/>
    </location>
</feature>
<dbReference type="Pfam" id="PF07690">
    <property type="entry name" value="MFS_1"/>
    <property type="match status" value="2"/>
</dbReference>
<dbReference type="PROSITE" id="PS50850">
    <property type="entry name" value="MFS"/>
    <property type="match status" value="1"/>
</dbReference>
<name>A0ABP5I634_9MICO</name>
<evidence type="ECO:0000313" key="10">
    <source>
        <dbReference type="Proteomes" id="UP001500984"/>
    </source>
</evidence>
<keyword evidence="3 7" id="KW-0812">Transmembrane</keyword>
<feature type="transmembrane region" description="Helical" evidence="7">
    <location>
        <begin position="137"/>
        <end position="159"/>
    </location>
</feature>
<feature type="transmembrane region" description="Helical" evidence="7">
    <location>
        <begin position="80"/>
        <end position="103"/>
    </location>
</feature>
<dbReference type="InterPro" id="IPR020846">
    <property type="entry name" value="MFS_dom"/>
</dbReference>
<feature type="transmembrane region" description="Helical" evidence="7">
    <location>
        <begin position="439"/>
        <end position="459"/>
    </location>
</feature>
<dbReference type="RefSeq" id="WP_291796593.1">
    <property type="nucleotide sequence ID" value="NZ_BAAAPZ010000003.1"/>
</dbReference>
<feature type="transmembrane region" description="Helical" evidence="7">
    <location>
        <begin position="295"/>
        <end position="325"/>
    </location>
</feature>
<reference evidence="10" key="1">
    <citation type="journal article" date="2019" name="Int. J. Syst. Evol. Microbiol.">
        <title>The Global Catalogue of Microorganisms (GCM) 10K type strain sequencing project: providing services to taxonomists for standard genome sequencing and annotation.</title>
        <authorList>
            <consortium name="The Broad Institute Genomics Platform"/>
            <consortium name="The Broad Institute Genome Sequencing Center for Infectious Disease"/>
            <person name="Wu L."/>
            <person name="Ma J."/>
        </authorList>
    </citation>
    <scope>NUCLEOTIDE SEQUENCE [LARGE SCALE GENOMIC DNA]</scope>
    <source>
        <strain evidence="10">JCM 15900</strain>
    </source>
</reference>
<accession>A0ABP5I634</accession>
<evidence type="ECO:0000256" key="3">
    <source>
        <dbReference type="ARBA" id="ARBA00022692"/>
    </source>
</evidence>
<evidence type="ECO:0000256" key="5">
    <source>
        <dbReference type="ARBA" id="ARBA00023136"/>
    </source>
</evidence>
<dbReference type="PANTHER" id="PTHR42718">
    <property type="entry name" value="MAJOR FACILITATOR SUPERFAMILY MULTIDRUG TRANSPORTER MFSC"/>
    <property type="match status" value="1"/>
</dbReference>
<feature type="transmembrane region" description="Helical" evidence="7">
    <location>
        <begin position="362"/>
        <end position="385"/>
    </location>
</feature>
<sequence length="540" mass="53790">MPTTTPLSTRASAVVGFLVCMELASGLLQGWFPPLLSSLGESYGVSAASLNWVNASYMLATIMVVPLLSKLGDVYGHKRLLLISSIIVALASVLVALAPTYWLFLLGRAIQAPLATFLPLEFAIVHQRDPEHAGRSIGKLVGALTLGAALGGLVAGALLDAIGSLTLTMLVPAAFMALCAVGVAFLVKETPLRKEGRADLAGALLLGAGLVLVLGAVSNLTSWSAALTVPAVAAGLVLLLVWVRHTRRSADPLIDLQVLLHGGIGLPIVVAFLYGAQMFGSQAPISLYLRSDPGLLGYGFGVSATVAGLTIAINAGAAFLGATLSDRVARLLSGPRAVAAGGLMSAVAFALMILVPGTLVLFTVWLVLAGLGAGIVIGALPTIVVDRAEADSVGIASGLYNTARTAAGAVSGAVFALVMASLSTTGADGAAIATHASFHTVWWICAGLCALFAVLALFIRPRGAGADPSGSGVGSADPSGAGVSGSGVSGADAGSPGTGAGSAGEAGQPGHAPSVQHADRDAAAAARAADSAAGTSSPHR</sequence>
<feature type="transmembrane region" description="Helical" evidence="7">
    <location>
        <begin position="109"/>
        <end position="125"/>
    </location>
</feature>
<feature type="region of interest" description="Disordered" evidence="6">
    <location>
        <begin position="468"/>
        <end position="540"/>
    </location>
</feature>
<evidence type="ECO:0000256" key="2">
    <source>
        <dbReference type="ARBA" id="ARBA00022448"/>
    </source>
</evidence>
<gene>
    <name evidence="9" type="ORF">GCM10009823_10050</name>
</gene>
<feature type="compositionally biased region" description="Low complexity" evidence="6">
    <location>
        <begin position="523"/>
        <end position="533"/>
    </location>
</feature>
<feature type="transmembrane region" description="Helical" evidence="7">
    <location>
        <begin position="12"/>
        <end position="32"/>
    </location>
</feature>
<dbReference type="SUPFAM" id="SSF103473">
    <property type="entry name" value="MFS general substrate transporter"/>
    <property type="match status" value="1"/>
</dbReference>
<proteinExistence type="predicted"/>
<evidence type="ECO:0000259" key="8">
    <source>
        <dbReference type="PROSITE" id="PS50850"/>
    </source>
</evidence>
<dbReference type="EMBL" id="BAAAPZ010000003">
    <property type="protein sequence ID" value="GAA2092359.1"/>
    <property type="molecule type" value="Genomic_DNA"/>
</dbReference>
<evidence type="ECO:0000256" key="6">
    <source>
        <dbReference type="SAM" id="MobiDB-lite"/>
    </source>
</evidence>
<dbReference type="PANTHER" id="PTHR42718:SF9">
    <property type="entry name" value="MAJOR FACILITATOR SUPERFAMILY MULTIDRUG TRANSPORTER MFSC"/>
    <property type="match status" value="1"/>
</dbReference>
<organism evidence="9 10">
    <name type="scientific">Brevibacterium salitolerans</name>
    <dbReference type="NCBI Taxonomy" id="1403566"/>
    <lineage>
        <taxon>Bacteria</taxon>
        <taxon>Bacillati</taxon>
        <taxon>Actinomycetota</taxon>
        <taxon>Actinomycetes</taxon>
        <taxon>Micrococcales</taxon>
        <taxon>Brevibacteriaceae</taxon>
        <taxon>Brevibacterium</taxon>
    </lineage>
</organism>
<keyword evidence="5 7" id="KW-0472">Membrane</keyword>
<dbReference type="Proteomes" id="UP001500984">
    <property type="component" value="Unassembled WGS sequence"/>
</dbReference>
<evidence type="ECO:0000313" key="9">
    <source>
        <dbReference type="EMBL" id="GAA2092359.1"/>
    </source>
</evidence>
<protein>
    <submittedName>
        <fullName evidence="9">MFS transporter</fullName>
    </submittedName>
</protein>
<keyword evidence="10" id="KW-1185">Reference proteome</keyword>
<feature type="transmembrane region" description="Helical" evidence="7">
    <location>
        <begin position="199"/>
        <end position="217"/>
    </location>
</feature>
<feature type="transmembrane region" description="Helical" evidence="7">
    <location>
        <begin position="406"/>
        <end position="427"/>
    </location>
</feature>
<feature type="transmembrane region" description="Helical" evidence="7">
    <location>
        <begin position="223"/>
        <end position="242"/>
    </location>
</feature>
<feature type="transmembrane region" description="Helical" evidence="7">
    <location>
        <begin position="52"/>
        <end position="68"/>
    </location>
</feature>
<feature type="transmembrane region" description="Helical" evidence="7">
    <location>
        <begin position="165"/>
        <end position="187"/>
    </location>
</feature>
<feature type="compositionally biased region" description="Low complexity" evidence="6">
    <location>
        <begin position="468"/>
        <end position="481"/>
    </location>
</feature>
<evidence type="ECO:0000256" key="1">
    <source>
        <dbReference type="ARBA" id="ARBA00004651"/>
    </source>
</evidence>
<keyword evidence="4 7" id="KW-1133">Transmembrane helix</keyword>
<comment type="subcellular location">
    <subcellularLocation>
        <location evidence="1">Cell membrane</location>
        <topology evidence="1">Multi-pass membrane protein</topology>
    </subcellularLocation>
</comment>
<dbReference type="Gene3D" id="1.20.1250.20">
    <property type="entry name" value="MFS general substrate transporter like domains"/>
    <property type="match status" value="2"/>
</dbReference>
<evidence type="ECO:0000256" key="7">
    <source>
        <dbReference type="SAM" id="Phobius"/>
    </source>
</evidence>
<comment type="caution">
    <text evidence="9">The sequence shown here is derived from an EMBL/GenBank/DDBJ whole genome shotgun (WGS) entry which is preliminary data.</text>
</comment>
<feature type="transmembrane region" description="Helical" evidence="7">
    <location>
        <begin position="254"/>
        <end position="275"/>
    </location>
</feature>
<evidence type="ECO:0000256" key="4">
    <source>
        <dbReference type="ARBA" id="ARBA00022989"/>
    </source>
</evidence>
<dbReference type="InterPro" id="IPR011701">
    <property type="entry name" value="MFS"/>
</dbReference>
<keyword evidence="2" id="KW-0813">Transport</keyword>
<feature type="transmembrane region" description="Helical" evidence="7">
    <location>
        <begin position="337"/>
        <end position="356"/>
    </location>
</feature>